<reference evidence="1" key="1">
    <citation type="submission" date="2023-10" db="EMBL/GenBank/DDBJ databases">
        <authorList>
            <person name="Chen Y."/>
            <person name="Shah S."/>
            <person name="Dougan E. K."/>
            <person name="Thang M."/>
            <person name="Chan C."/>
        </authorList>
    </citation>
    <scope>NUCLEOTIDE SEQUENCE [LARGE SCALE GENOMIC DNA]</scope>
</reference>
<evidence type="ECO:0000313" key="1">
    <source>
        <dbReference type="EMBL" id="CAK0801150.1"/>
    </source>
</evidence>
<evidence type="ECO:0000313" key="2">
    <source>
        <dbReference type="Proteomes" id="UP001189429"/>
    </source>
</evidence>
<organism evidence="1 2">
    <name type="scientific">Prorocentrum cordatum</name>
    <dbReference type="NCBI Taxonomy" id="2364126"/>
    <lineage>
        <taxon>Eukaryota</taxon>
        <taxon>Sar</taxon>
        <taxon>Alveolata</taxon>
        <taxon>Dinophyceae</taxon>
        <taxon>Prorocentrales</taxon>
        <taxon>Prorocentraceae</taxon>
        <taxon>Prorocentrum</taxon>
    </lineage>
</organism>
<sequence length="56" mass="5352">AGPYWSVPLAGVVCRYLPRDIDSSDSEAGVIALGIADGPGAAAVAPAQVAALGSAG</sequence>
<proteinExistence type="predicted"/>
<gene>
    <name evidence="1" type="ORF">PCOR1329_LOCUS9110</name>
</gene>
<feature type="non-terminal residue" evidence="1">
    <location>
        <position position="56"/>
    </location>
</feature>
<keyword evidence="2" id="KW-1185">Reference proteome</keyword>
<dbReference type="Proteomes" id="UP001189429">
    <property type="component" value="Unassembled WGS sequence"/>
</dbReference>
<dbReference type="EMBL" id="CAUYUJ010002520">
    <property type="protein sequence ID" value="CAK0801150.1"/>
    <property type="molecule type" value="Genomic_DNA"/>
</dbReference>
<name>A0ABN9Q9D3_9DINO</name>
<protein>
    <submittedName>
        <fullName evidence="1">Uncharacterized protein</fullName>
    </submittedName>
</protein>
<feature type="non-terminal residue" evidence="1">
    <location>
        <position position="1"/>
    </location>
</feature>
<accession>A0ABN9Q9D3</accession>
<comment type="caution">
    <text evidence="1">The sequence shown here is derived from an EMBL/GenBank/DDBJ whole genome shotgun (WGS) entry which is preliminary data.</text>
</comment>